<keyword evidence="3" id="KW-0812">Transmembrane</keyword>
<dbReference type="InterPro" id="IPR036457">
    <property type="entry name" value="PPM-type-like_dom_sf"/>
</dbReference>
<organism evidence="5 6">
    <name type="scientific">Streptosporangium nondiastaticum</name>
    <dbReference type="NCBI Taxonomy" id="35764"/>
    <lineage>
        <taxon>Bacteria</taxon>
        <taxon>Bacillati</taxon>
        <taxon>Actinomycetota</taxon>
        <taxon>Actinomycetes</taxon>
        <taxon>Streptosporangiales</taxon>
        <taxon>Streptosporangiaceae</taxon>
        <taxon>Streptosporangium</taxon>
    </lineage>
</organism>
<dbReference type="GO" id="GO:0016791">
    <property type="term" value="F:phosphatase activity"/>
    <property type="evidence" value="ECO:0007669"/>
    <property type="project" value="TreeGrafter"/>
</dbReference>
<dbReference type="EMBL" id="PXWG01000188">
    <property type="protein sequence ID" value="PSJ24468.1"/>
    <property type="molecule type" value="Genomic_DNA"/>
</dbReference>
<keyword evidence="6" id="KW-1185">Reference proteome</keyword>
<proteinExistence type="predicted"/>
<dbReference type="AlphaFoldDB" id="A0A9X7JIQ9"/>
<keyword evidence="1" id="KW-0378">Hydrolase</keyword>
<feature type="domain" description="PPM-type phosphatase" evidence="4">
    <location>
        <begin position="143"/>
        <end position="365"/>
    </location>
</feature>
<sequence>MGGVSRTACRAAGRTVRRAARRLPALLITGGALFGLGAPANYTCAPFLSAAPLVAAPLHTLRATAAAALAAVAVAIGLVLYHRPSDTGEALAEVATIGTVSLVALGINRIARRSDQQLASARGIAEAAQRAVLPAPPSRIGGLRVAARYVAAHAGARIGGDLYAVQDTPHGVRAVVGDVRGKGLGAVEAVAVVIGAFREAAEQEPTLEGVAGRLERALQREGARRGNLDEHEGFTTAVLAELPPGQPVLRLLNRGHPPPLLLHADGRVGAADPTVPALPLGLGDLGVWADRAEEREFPAGSMLLLMTDGVTEARDAEGTFYDPRAELTGRQFKSPEALLDSLVAEVTRHSGGQAADDMALLAIRRGERIEQHVAESIDRLRGRTSCEELSGGAVDSGFRLGIHPACLLTFDNGARSSQPPQEAVHRAPSPNPAGTAPPDTPARSGNRGTTTLG</sequence>
<keyword evidence="3" id="KW-0472">Membrane</keyword>
<dbReference type="SUPFAM" id="SSF81606">
    <property type="entry name" value="PP2C-like"/>
    <property type="match status" value="1"/>
</dbReference>
<gene>
    <name evidence="5" type="ORF">B7P34_33210</name>
</gene>
<name>A0A9X7JIQ9_9ACTN</name>
<dbReference type="Gene3D" id="3.60.40.10">
    <property type="entry name" value="PPM-type phosphatase domain"/>
    <property type="match status" value="1"/>
</dbReference>
<dbReference type="InterPro" id="IPR052016">
    <property type="entry name" value="Bact_Sigma-Reg"/>
</dbReference>
<feature type="transmembrane region" description="Helical" evidence="3">
    <location>
        <begin position="90"/>
        <end position="107"/>
    </location>
</feature>
<evidence type="ECO:0000313" key="5">
    <source>
        <dbReference type="EMBL" id="PSJ24468.1"/>
    </source>
</evidence>
<dbReference type="FunFam" id="3.60.40.10:FF:000058">
    <property type="entry name" value="Stage II sporulation protein E"/>
    <property type="match status" value="1"/>
</dbReference>
<feature type="transmembrane region" description="Helical" evidence="3">
    <location>
        <begin position="23"/>
        <end position="42"/>
    </location>
</feature>
<dbReference type="PANTHER" id="PTHR43156">
    <property type="entry name" value="STAGE II SPORULATION PROTEIN E-RELATED"/>
    <property type="match status" value="1"/>
</dbReference>
<dbReference type="Pfam" id="PF07228">
    <property type="entry name" value="SpoIIE"/>
    <property type="match status" value="1"/>
</dbReference>
<comment type="caution">
    <text evidence="5">The sequence shown here is derived from an EMBL/GenBank/DDBJ whole genome shotgun (WGS) entry which is preliminary data.</text>
</comment>
<evidence type="ECO:0000256" key="1">
    <source>
        <dbReference type="ARBA" id="ARBA00022801"/>
    </source>
</evidence>
<feature type="transmembrane region" description="Helical" evidence="3">
    <location>
        <begin position="62"/>
        <end position="81"/>
    </location>
</feature>
<dbReference type="InterPro" id="IPR001932">
    <property type="entry name" value="PPM-type_phosphatase-like_dom"/>
</dbReference>
<evidence type="ECO:0000256" key="3">
    <source>
        <dbReference type="SAM" id="Phobius"/>
    </source>
</evidence>
<evidence type="ECO:0000256" key="2">
    <source>
        <dbReference type="SAM" id="MobiDB-lite"/>
    </source>
</evidence>
<evidence type="ECO:0000313" key="6">
    <source>
        <dbReference type="Proteomes" id="UP000242427"/>
    </source>
</evidence>
<dbReference type="OrthoDB" id="3493177at2"/>
<protein>
    <recommendedName>
        <fullName evidence="4">PPM-type phosphatase domain-containing protein</fullName>
    </recommendedName>
</protein>
<accession>A0A9X7JIQ9</accession>
<evidence type="ECO:0000259" key="4">
    <source>
        <dbReference type="SMART" id="SM00331"/>
    </source>
</evidence>
<reference evidence="5 6" key="1">
    <citation type="submission" date="2018-03" db="EMBL/GenBank/DDBJ databases">
        <title>Chitinolytic properties of Streptosporangium nondiastaticum TBG75A20.</title>
        <authorList>
            <person name="Gayathri V."/>
            <person name="Shiburaj S."/>
        </authorList>
    </citation>
    <scope>NUCLEOTIDE SEQUENCE [LARGE SCALE GENOMIC DNA]</scope>
    <source>
        <strain evidence="5 6">TBG75A20</strain>
    </source>
</reference>
<feature type="region of interest" description="Disordered" evidence="2">
    <location>
        <begin position="412"/>
        <end position="453"/>
    </location>
</feature>
<dbReference type="PANTHER" id="PTHR43156:SF2">
    <property type="entry name" value="STAGE II SPORULATION PROTEIN E"/>
    <property type="match status" value="1"/>
</dbReference>
<keyword evidence="3" id="KW-1133">Transmembrane helix</keyword>
<dbReference type="Proteomes" id="UP000242427">
    <property type="component" value="Unassembled WGS sequence"/>
</dbReference>
<dbReference type="SMART" id="SM00331">
    <property type="entry name" value="PP2C_SIG"/>
    <property type="match status" value="1"/>
</dbReference>